<evidence type="ECO:0000259" key="2">
    <source>
        <dbReference type="Pfam" id="PF01926"/>
    </source>
</evidence>
<dbReference type="GO" id="GO:0005525">
    <property type="term" value="F:GTP binding"/>
    <property type="evidence" value="ECO:0007669"/>
    <property type="project" value="InterPro"/>
</dbReference>
<dbReference type="GO" id="GO:0005737">
    <property type="term" value="C:cytoplasm"/>
    <property type="evidence" value="ECO:0007669"/>
    <property type="project" value="TreeGrafter"/>
</dbReference>
<dbReference type="PANTHER" id="PTHR42714:SF6">
    <property type="entry name" value="TRANSLATION INITIATION FACTOR IF-2"/>
    <property type="match status" value="1"/>
</dbReference>
<feature type="transmembrane region" description="Helical" evidence="1">
    <location>
        <begin position="6"/>
        <end position="24"/>
    </location>
</feature>
<dbReference type="InterPro" id="IPR006073">
    <property type="entry name" value="GTP-bd"/>
</dbReference>
<dbReference type="EMBL" id="JAEKPD010000004">
    <property type="protein sequence ID" value="MBJ3762119.1"/>
    <property type="molecule type" value="Genomic_DNA"/>
</dbReference>
<keyword evidence="1" id="KW-0812">Transmembrane</keyword>
<evidence type="ECO:0000313" key="3">
    <source>
        <dbReference type="EMBL" id="MBJ3762119.1"/>
    </source>
</evidence>
<dbReference type="GO" id="GO:0030488">
    <property type="term" value="P:tRNA methylation"/>
    <property type="evidence" value="ECO:0007669"/>
    <property type="project" value="TreeGrafter"/>
</dbReference>
<dbReference type="Proteomes" id="UP000642488">
    <property type="component" value="Unassembled WGS sequence"/>
</dbReference>
<accession>A0A934IHS1</accession>
<evidence type="ECO:0000256" key="1">
    <source>
        <dbReference type="SAM" id="Phobius"/>
    </source>
</evidence>
<gene>
    <name evidence="3" type="ORF">ILP92_05100</name>
</gene>
<sequence>MVEHGWLILFIVTSISFGGALRLVRLALAWWQRRRAEPDAPPPEKLRARIDPDWSASDRRAFEAARLFIDERTSEPLPWDQLQPVALEVIRRVADASGHRGKGVLDFSVPEALLLVDRVAVRLRADLRDRVPFVDSVRVGTLVRLWNYRHVARHAAVHGRTAWRVYRAVKSLPVAILREVEGVIAEGHASLVTEEGTAVLQGLLLEEVAVAAVDLYSGRLRFSDAELLGLRRAAGEADLDRLASPDKPLRIAVAGQVSAGKSSLINALVGADVAETDAAPTTEHARTHVGDIDGVAVLFLDLPGLDGTQRVTDAVLKELVAADLVLWTIRANRPAREIDRATLARFYDHFATRPARRMPPVIPVVTCVDAIVAGWPFPENLLDEVAMARVTEIVKAVAREVADGGLHPVPVSLVDPSWNLDALRHRISAQLGEALMAQRNRLRVETRKPGILDEAQRAGRGLRQGLSFFRPRESEDKDKS</sequence>
<dbReference type="InterPro" id="IPR027417">
    <property type="entry name" value="P-loop_NTPase"/>
</dbReference>
<name>A0A934IHS1_9RHOB</name>
<keyword evidence="1" id="KW-1133">Transmembrane helix</keyword>
<comment type="caution">
    <text evidence="3">The sequence shown here is derived from an EMBL/GenBank/DDBJ whole genome shotgun (WGS) entry which is preliminary data.</text>
</comment>
<keyword evidence="4" id="KW-1185">Reference proteome</keyword>
<dbReference type="Gene3D" id="3.40.50.300">
    <property type="entry name" value="P-loop containing nucleotide triphosphate hydrolases"/>
    <property type="match status" value="1"/>
</dbReference>
<organism evidence="3 4">
    <name type="scientific">Palleronia pontilimi</name>
    <dbReference type="NCBI Taxonomy" id="1964209"/>
    <lineage>
        <taxon>Bacteria</taxon>
        <taxon>Pseudomonadati</taxon>
        <taxon>Pseudomonadota</taxon>
        <taxon>Alphaproteobacteria</taxon>
        <taxon>Rhodobacterales</taxon>
        <taxon>Roseobacteraceae</taxon>
        <taxon>Palleronia</taxon>
    </lineage>
</organism>
<protein>
    <submittedName>
        <fullName evidence="3">50S ribosome-binding GTPase</fullName>
    </submittedName>
</protein>
<proteinExistence type="predicted"/>
<feature type="domain" description="G" evidence="2">
    <location>
        <begin position="250"/>
        <end position="341"/>
    </location>
</feature>
<dbReference type="GO" id="GO:0002098">
    <property type="term" value="P:tRNA wobble uridine modification"/>
    <property type="evidence" value="ECO:0007669"/>
    <property type="project" value="TreeGrafter"/>
</dbReference>
<dbReference type="Pfam" id="PF01926">
    <property type="entry name" value="MMR_HSR1"/>
    <property type="match status" value="1"/>
</dbReference>
<keyword evidence="1" id="KW-0472">Membrane</keyword>
<evidence type="ECO:0000313" key="4">
    <source>
        <dbReference type="Proteomes" id="UP000642488"/>
    </source>
</evidence>
<dbReference type="SUPFAM" id="SSF52540">
    <property type="entry name" value="P-loop containing nucleoside triphosphate hydrolases"/>
    <property type="match status" value="1"/>
</dbReference>
<reference evidence="3" key="1">
    <citation type="submission" date="2020-12" db="EMBL/GenBank/DDBJ databases">
        <title>Bacterial taxonomy.</title>
        <authorList>
            <person name="Pan X."/>
        </authorList>
    </citation>
    <scope>NUCLEOTIDE SEQUENCE</scope>
    <source>
        <strain evidence="3">KCTC 52957</strain>
    </source>
</reference>
<dbReference type="PANTHER" id="PTHR42714">
    <property type="entry name" value="TRNA MODIFICATION GTPASE GTPBP3"/>
    <property type="match status" value="1"/>
</dbReference>
<dbReference type="AlphaFoldDB" id="A0A934IHS1"/>